<reference evidence="15 16" key="1">
    <citation type="submission" date="2018-08" db="EMBL/GenBank/DDBJ databases">
        <title>Recombination of ecologically and evolutionarily significant loci maintains genetic cohesion in the Pseudomonas syringae species complex.</title>
        <authorList>
            <person name="Dillon M."/>
            <person name="Thakur S."/>
            <person name="Almeida R.N.D."/>
            <person name="Weir B.S."/>
            <person name="Guttman D.S."/>
        </authorList>
    </citation>
    <scope>NUCLEOTIDE SEQUENCE [LARGE SCALE GENOMIC DNA]</scope>
    <source>
        <strain evidence="15 16">ICMP 9421</strain>
    </source>
</reference>
<evidence type="ECO:0000259" key="13">
    <source>
        <dbReference type="Pfam" id="PF02771"/>
    </source>
</evidence>
<feature type="domain" description="Acyl-CoA dehydrogenase/oxidase C-terminal" evidence="11">
    <location>
        <begin position="356"/>
        <end position="521"/>
    </location>
</feature>
<evidence type="ECO:0000256" key="6">
    <source>
        <dbReference type="ARBA" id="ARBA00058683"/>
    </source>
</evidence>
<proteinExistence type="inferred from homology"/>
<evidence type="ECO:0000256" key="5">
    <source>
        <dbReference type="ARBA" id="ARBA00051388"/>
    </source>
</evidence>
<accession>A0A3M5G9G9</accession>
<evidence type="ECO:0000259" key="12">
    <source>
        <dbReference type="Pfam" id="PF02770"/>
    </source>
</evidence>
<dbReference type="SUPFAM" id="SSF47203">
    <property type="entry name" value="Acyl-CoA dehydrogenase C-terminal domain-like"/>
    <property type="match status" value="1"/>
</dbReference>
<evidence type="ECO:0000256" key="9">
    <source>
        <dbReference type="RuleBase" id="RU362125"/>
    </source>
</evidence>
<comment type="cofactor">
    <cofactor evidence="1 9">
        <name>FAD</name>
        <dbReference type="ChEBI" id="CHEBI:57692"/>
    </cofactor>
</comment>
<dbReference type="PANTHER" id="PTHR42803">
    <property type="entry name" value="ACYL-COA DEHYDROGENASE"/>
    <property type="match status" value="1"/>
</dbReference>
<comment type="similarity">
    <text evidence="2 9">Belongs to the acyl-CoA dehydrogenase family.</text>
</comment>
<dbReference type="InterPro" id="IPR036250">
    <property type="entry name" value="AcylCo_DH-like_C"/>
</dbReference>
<dbReference type="Gene3D" id="1.20.140.10">
    <property type="entry name" value="Butyryl-CoA Dehydrogenase, subunit A, domain 3"/>
    <property type="match status" value="1"/>
</dbReference>
<dbReference type="InterPro" id="IPR025878">
    <property type="entry name" value="Acyl-CoA_dh-like_C_dom"/>
</dbReference>
<dbReference type="Pfam" id="PF00441">
    <property type="entry name" value="Acyl-CoA_dh_1"/>
    <property type="match status" value="1"/>
</dbReference>
<dbReference type="InterPro" id="IPR052166">
    <property type="entry name" value="Diverse_Acyl-CoA_DH"/>
</dbReference>
<name>A0A3M5G9G9_PSESS</name>
<feature type="compositionally biased region" description="Basic and acidic residues" evidence="10">
    <location>
        <begin position="13"/>
        <end position="24"/>
    </location>
</feature>
<comment type="caution">
    <text evidence="15">The sequence shown here is derived from an EMBL/GenBank/DDBJ whole genome shotgun (WGS) entry which is preliminary data.</text>
</comment>
<dbReference type="GO" id="GO:0016627">
    <property type="term" value="F:oxidoreductase activity, acting on the CH-CH group of donors"/>
    <property type="evidence" value="ECO:0007669"/>
    <property type="project" value="InterPro"/>
</dbReference>
<dbReference type="EC" id="1.3.99.41" evidence="7"/>
<comment type="function">
    <text evidence="6">Involved in the assimilation of dimethylsulphoniopropionate (DMSP), an important compound in the fixation of carbon in marine phytoplankton, by mediating the conversion of 3-(methylthio)propanoyl-CoA (MMPA-CoA) to 3-(methylthio)acryloyl-CoA (MTA-CoA).</text>
</comment>
<feature type="domain" description="Acyl-CoA oxidase/dehydrogenase middle" evidence="12">
    <location>
        <begin position="233"/>
        <end position="338"/>
    </location>
</feature>
<feature type="domain" description="Acyl-CoA dehydrogenase/oxidase N-terminal" evidence="13">
    <location>
        <begin position="113"/>
        <end position="227"/>
    </location>
</feature>
<evidence type="ECO:0000256" key="7">
    <source>
        <dbReference type="ARBA" id="ARBA00066694"/>
    </source>
</evidence>
<sequence>MTQIVKKGIPTLERAEREVSERHRPFPCSGRSASALDTPPRTRSTITRINLATLPPQPDLDLGHSKNRYAIMSESLLSSRNLAFELYEVLDAEGLTRRERFAEHSRETFDAALGTARTIAEKYFAPHNRKADENEPRYENGEAILIPEVKPAVDAFLAAGFLNASRDFEAGGMQLPTLLSQACFAHFQAANVGTTAYPFLTMGAANLIESFGNDEQKQRFLQPMIEGRFFGTMALTEPHAGSSLSDIRTRAEPAEDGTYRLRGNKIFISGGDHALSENIVHMVLAKLPDAPGGVKGISLFIVPKFLVNDDGSLGKRNDVLLAGLFHKMGWKGTTSTALNFGDNGECVGYLVGKPHHGLSYMFQMMNEARIGVGLGAVMLGYSGYLYSLDYARDRPQGRLPDSKSPESTPVPIIQHADVRRMLLTQKAYVEGAFDLCLYASRLFDDTETGEAEDARKHAHELLDLLTPVVKSWPSEFCLKANELAIQVLGGHGYTREYPVEQYYRDNRLNPIHEGTHGIQSLDLLGRKLAQNGGTGLKQLLRLISDTCERAQGYDSLHELRQPLEQLVAHVQAVTLGLLTDLAQGRITSTLANSALYLKVFGHTIIGWRWLEQAIRAEEGLGKGHSSDSDFYKGKLQAARYFLTWEVPGCHHELSILENRDDTCLAMRDDWF</sequence>
<evidence type="ECO:0000256" key="4">
    <source>
        <dbReference type="ARBA" id="ARBA00022827"/>
    </source>
</evidence>
<dbReference type="FunFam" id="2.40.110.10:FF:000031">
    <property type="entry name" value="Acyl-CoA dehydrogenase, putative"/>
    <property type="match status" value="1"/>
</dbReference>
<dbReference type="Pfam" id="PF12806">
    <property type="entry name" value="Acyl-CoA_dh_C"/>
    <property type="match status" value="1"/>
</dbReference>
<evidence type="ECO:0000313" key="15">
    <source>
        <dbReference type="EMBL" id="RMS82701.1"/>
    </source>
</evidence>
<dbReference type="Gene3D" id="1.10.540.10">
    <property type="entry name" value="Acyl-CoA dehydrogenase/oxidase, N-terminal domain"/>
    <property type="match status" value="1"/>
</dbReference>
<evidence type="ECO:0000256" key="1">
    <source>
        <dbReference type="ARBA" id="ARBA00001974"/>
    </source>
</evidence>
<dbReference type="InterPro" id="IPR037069">
    <property type="entry name" value="AcylCoA_DH/ox_N_sf"/>
</dbReference>
<dbReference type="AlphaFoldDB" id="A0A3M5G9G9"/>
<evidence type="ECO:0000256" key="3">
    <source>
        <dbReference type="ARBA" id="ARBA00022630"/>
    </source>
</evidence>
<feature type="domain" description="Acetyl-CoA dehydrogenase-like C-terminal" evidence="14">
    <location>
        <begin position="540"/>
        <end position="666"/>
    </location>
</feature>
<dbReference type="InterPro" id="IPR009100">
    <property type="entry name" value="AcylCoA_DH/oxidase_NM_dom_sf"/>
</dbReference>
<dbReference type="Gene3D" id="2.40.110.10">
    <property type="entry name" value="Butyryl-CoA Dehydrogenase, subunit A, domain 2"/>
    <property type="match status" value="1"/>
</dbReference>
<dbReference type="Pfam" id="PF02771">
    <property type="entry name" value="Acyl-CoA_dh_N"/>
    <property type="match status" value="1"/>
</dbReference>
<dbReference type="InterPro" id="IPR013786">
    <property type="entry name" value="AcylCoA_DH/ox_N"/>
</dbReference>
<evidence type="ECO:0000256" key="10">
    <source>
        <dbReference type="SAM" id="MobiDB-lite"/>
    </source>
</evidence>
<keyword evidence="9" id="KW-0560">Oxidoreductase</keyword>
<evidence type="ECO:0000256" key="2">
    <source>
        <dbReference type="ARBA" id="ARBA00009347"/>
    </source>
</evidence>
<dbReference type="InterPro" id="IPR006091">
    <property type="entry name" value="Acyl-CoA_Oxase/DH_mid-dom"/>
</dbReference>
<dbReference type="InterPro" id="IPR009075">
    <property type="entry name" value="AcylCo_DH/oxidase_C"/>
</dbReference>
<dbReference type="EMBL" id="RBSW01000134">
    <property type="protein sequence ID" value="RMS82701.1"/>
    <property type="molecule type" value="Genomic_DNA"/>
</dbReference>
<dbReference type="GO" id="GO:0050660">
    <property type="term" value="F:flavin adenine dinucleotide binding"/>
    <property type="evidence" value="ECO:0007669"/>
    <property type="project" value="InterPro"/>
</dbReference>
<dbReference type="PANTHER" id="PTHR42803:SF3">
    <property type="entry name" value="ACYL-COA DEHYDROGENASE-RELATED"/>
    <property type="match status" value="1"/>
</dbReference>
<gene>
    <name evidence="15" type="ORF">ALP59_04566</name>
</gene>
<dbReference type="Proteomes" id="UP000270499">
    <property type="component" value="Unassembled WGS sequence"/>
</dbReference>
<protein>
    <recommendedName>
        <fullName evidence="8">3-methylmercaptopropionyl-CoA dehydrogenase</fullName>
        <ecNumber evidence="7">1.3.99.41</ecNumber>
    </recommendedName>
</protein>
<evidence type="ECO:0000313" key="16">
    <source>
        <dbReference type="Proteomes" id="UP000270499"/>
    </source>
</evidence>
<dbReference type="InterPro" id="IPR046373">
    <property type="entry name" value="Acyl-CoA_Oxase/DH_mid-dom_sf"/>
</dbReference>
<dbReference type="Pfam" id="PF02770">
    <property type="entry name" value="Acyl-CoA_dh_M"/>
    <property type="match status" value="1"/>
</dbReference>
<organism evidence="15 16">
    <name type="scientific">Pseudomonas savastanoi</name>
    <name type="common">Pseudomonas syringae pv. savastanoi</name>
    <dbReference type="NCBI Taxonomy" id="29438"/>
    <lineage>
        <taxon>Bacteria</taxon>
        <taxon>Pseudomonadati</taxon>
        <taxon>Pseudomonadota</taxon>
        <taxon>Gammaproteobacteria</taxon>
        <taxon>Pseudomonadales</taxon>
        <taxon>Pseudomonadaceae</taxon>
        <taxon>Pseudomonas</taxon>
    </lineage>
</organism>
<evidence type="ECO:0000256" key="8">
    <source>
        <dbReference type="ARBA" id="ARBA00069043"/>
    </source>
</evidence>
<keyword evidence="3 9" id="KW-0285">Flavoprotein</keyword>
<dbReference type="SUPFAM" id="SSF56645">
    <property type="entry name" value="Acyl-CoA dehydrogenase NM domain-like"/>
    <property type="match status" value="1"/>
</dbReference>
<evidence type="ECO:0000259" key="14">
    <source>
        <dbReference type="Pfam" id="PF12806"/>
    </source>
</evidence>
<evidence type="ECO:0000259" key="11">
    <source>
        <dbReference type="Pfam" id="PF00441"/>
    </source>
</evidence>
<keyword evidence="4 9" id="KW-0274">FAD</keyword>
<comment type="catalytic activity">
    <reaction evidence="5">
        <text>3-(methylsulfanyl)propanoyl-CoA + oxidized [electron-transfer flavoprotein] + H(+) = 3-(methylsulfanyl)acryloyl-CoA + reduced [electron-transfer flavoprotein]</text>
        <dbReference type="Rhea" id="RHEA:52612"/>
        <dbReference type="Rhea" id="RHEA-COMP:10685"/>
        <dbReference type="Rhea" id="RHEA-COMP:10686"/>
        <dbReference type="ChEBI" id="CHEBI:15378"/>
        <dbReference type="ChEBI" id="CHEBI:57692"/>
        <dbReference type="ChEBI" id="CHEBI:58307"/>
        <dbReference type="ChEBI" id="CHEBI:82815"/>
        <dbReference type="ChEBI" id="CHEBI:84994"/>
        <dbReference type="EC" id="1.3.99.41"/>
    </reaction>
    <physiologicalReaction direction="left-to-right" evidence="5">
        <dbReference type="Rhea" id="RHEA:52613"/>
    </physiologicalReaction>
</comment>
<feature type="region of interest" description="Disordered" evidence="10">
    <location>
        <begin position="1"/>
        <end position="41"/>
    </location>
</feature>